<feature type="compositionally biased region" description="Basic residues" evidence="1">
    <location>
        <begin position="797"/>
        <end position="807"/>
    </location>
</feature>
<feature type="region of interest" description="Disordered" evidence="1">
    <location>
        <begin position="1360"/>
        <end position="1387"/>
    </location>
</feature>
<feature type="compositionally biased region" description="Pro residues" evidence="1">
    <location>
        <begin position="437"/>
        <end position="446"/>
    </location>
</feature>
<feature type="compositionally biased region" description="Acidic residues" evidence="1">
    <location>
        <begin position="975"/>
        <end position="984"/>
    </location>
</feature>
<feature type="compositionally biased region" description="Polar residues" evidence="1">
    <location>
        <begin position="1070"/>
        <end position="1094"/>
    </location>
</feature>
<feature type="compositionally biased region" description="Low complexity" evidence="1">
    <location>
        <begin position="1296"/>
        <end position="1311"/>
    </location>
</feature>
<dbReference type="Proteomes" id="UP001498421">
    <property type="component" value="Unassembled WGS sequence"/>
</dbReference>
<reference evidence="2 3" key="1">
    <citation type="journal article" date="2025" name="Microbiol. Resour. Announc.">
        <title>Draft genome sequences for Neonectria magnoliae and Neonectria punicea, canker pathogens of Liriodendron tulipifera and Acer saccharum in West Virginia.</title>
        <authorList>
            <person name="Petronek H.M."/>
            <person name="Kasson M.T."/>
            <person name="Metheny A.M."/>
            <person name="Stauder C.M."/>
            <person name="Lovett B."/>
            <person name="Lynch S.C."/>
            <person name="Garnas J.R."/>
            <person name="Kasson L.R."/>
            <person name="Stajich J.E."/>
        </authorList>
    </citation>
    <scope>NUCLEOTIDE SEQUENCE [LARGE SCALE GENOMIC DNA]</scope>
    <source>
        <strain evidence="2 3">NRRL 64651</strain>
    </source>
</reference>
<evidence type="ECO:0000256" key="1">
    <source>
        <dbReference type="SAM" id="MobiDB-lite"/>
    </source>
</evidence>
<feature type="compositionally biased region" description="Polar residues" evidence="1">
    <location>
        <begin position="298"/>
        <end position="320"/>
    </location>
</feature>
<organism evidence="2 3">
    <name type="scientific">Neonectria magnoliae</name>
    <dbReference type="NCBI Taxonomy" id="2732573"/>
    <lineage>
        <taxon>Eukaryota</taxon>
        <taxon>Fungi</taxon>
        <taxon>Dikarya</taxon>
        <taxon>Ascomycota</taxon>
        <taxon>Pezizomycotina</taxon>
        <taxon>Sordariomycetes</taxon>
        <taxon>Hypocreomycetidae</taxon>
        <taxon>Hypocreales</taxon>
        <taxon>Nectriaceae</taxon>
        <taxon>Neonectria</taxon>
    </lineage>
</organism>
<feature type="compositionally biased region" description="Basic and acidic residues" evidence="1">
    <location>
        <begin position="1102"/>
        <end position="1120"/>
    </location>
</feature>
<accession>A0ABR1HJS9</accession>
<comment type="caution">
    <text evidence="2">The sequence shown here is derived from an EMBL/GenBank/DDBJ whole genome shotgun (WGS) entry which is preliminary data.</text>
</comment>
<protein>
    <submittedName>
        <fullName evidence="2">Uncharacterized protein</fullName>
    </submittedName>
</protein>
<sequence length="1515" mass="169767">MPPFAAELEQWWLSAGYGELVRLVDPPEDALKPQECGFAQEVQRRLCALDNDRALQAEINTAWPAIRAARGINFVANPRKHLKEASRSIFRRVEDGGMDHSRVLDGLSYLDAMEVHRLRLVKATRSAMELSTPDNRHLQVADELDRQASIHYHHFHLGFRTSTLINDLTKSGEQTKETPKIMARLNALFPPVVFLQDEYDLDPTPHSAGLRDSIRFSVFEHLMGHDPFSEPRQQMIQMKLLCWCDIPDYPQAREALIRYCEESKKLEEVCLVILDDLERKGPSEMMARSISAESSFMTSADNSTCSEPSGISPRKTSPDTMISADASFDSRYSSLPSPTTRSALIASNPLLKGMPGRELSAAKTDGAAFAGDLNAPPILSYPEDLSTTEFHQHPLAHELEMTPLELDDEPEHEKGSSSRPKSSSKSKRRRVGKEEVPPVPPLPPIPEYFRANLTPRVLEKIVKRMRSRPDLLETTSPDDLAKPIKNTPAHGTLKLGNRKRRPSLRFQISSPEPIPETGSWSLRSRRHSNTAITEPNGSQSSNVPAFQNQPIQEVSRPILQAKDSPKLKYELGKPRISPMEYARIFLIEKAISDREDRPCELPKPEKLWSWTPRWEKFLIIPRIPDVIRRDLTPREAFDGGCTANPAKLGQPDSDTESVVTLRPEKLTSDYPRLSLHLGDLPALPPFMDLPYPNTSNETVRNSASPLGVEMVETQTDKGKYGIDNYAFCDGDVKISGPQAQPATQPQYNETLHWEERKTQQCRGSRHQIGTDLDHSAVPTNLFPNCIEAVSEDNSTSRRGHGQSHQKHEKPDFWKQMDIETLETPDVIDVKKPSRDKYRPSTADFCSASYASPAPKHRAAEGSPQSYMSSETRSPLAHFPITTQQTTRLTPSTLAKRVIGGAGGHLHPDDARRAPLVQSLSAELPQASSADLWSTESEGSIVLDLQPEPLRVGCRESLTDKEHIRRWSRTIQYFDEDGEGEDDSEKQEVSEMTSKYGSAHDATHTDDDRMQLDGEEMILDRLKRQVRNFKDSSNLPISFQRSSSTIITPTQSWKTIESQSTFNVAETGHSGFTTQHQKDQATSSTGSRPQRTANVRNPEFSDDFSHGVDESTGETRNREAEDASFNTNSRDSYARHQQGAPLKALERAVSTTPPGMKSFVLWKHRGSLQRDRGDSEEEGFGFNFEPEDVGETQGERYDLPSRRNLEHRPSFATRDFSQHSGSTSDSREHTIASVDAYRFSSQRFNPLSRIASPTPQIDNSVKPDKTVTPSPEPKESIAPRTPAAAIGSLFKKRVRSLHGGTTLKTPTTPSTHWRPFEEDEPEPPCSTTWMSGKGEDKVEKKERAVYFREKAEEKLVLGETDAAQPNIRKSSLGKTRSKEDLRRRNLGLGRRQSMESLVGWRSFISDAPEPLFSSPPPPVPPLPAPSQLDYLDARADHGATTEEVAGYKTKKPQELRVETRKLRKPSRDGLRGARTASTAPASGGLRTTFKMDARRLSFGTPAVDEEREDEVVARRR</sequence>
<feature type="region of interest" description="Disordered" evidence="1">
    <location>
        <begin position="1166"/>
        <end position="1228"/>
    </location>
</feature>
<feature type="compositionally biased region" description="Acidic residues" evidence="1">
    <location>
        <begin position="1173"/>
        <end position="1189"/>
    </location>
</feature>
<feature type="region of interest" description="Disordered" evidence="1">
    <location>
        <begin position="1243"/>
        <end position="1281"/>
    </location>
</feature>
<feature type="region of interest" description="Disordered" evidence="1">
    <location>
        <begin position="298"/>
        <end position="321"/>
    </location>
</feature>
<feature type="region of interest" description="Disordered" evidence="1">
    <location>
        <begin position="1294"/>
        <end position="1338"/>
    </location>
</feature>
<feature type="region of interest" description="Disordered" evidence="1">
    <location>
        <begin position="792"/>
        <end position="817"/>
    </location>
</feature>
<feature type="region of interest" description="Disordered" evidence="1">
    <location>
        <begin position="1460"/>
        <end position="1487"/>
    </location>
</feature>
<feature type="compositionally biased region" description="Basic residues" evidence="1">
    <location>
        <begin position="422"/>
        <end position="431"/>
    </location>
</feature>
<proteinExistence type="predicted"/>
<feature type="region of interest" description="Disordered" evidence="1">
    <location>
        <begin position="1070"/>
        <end position="1140"/>
    </location>
</feature>
<feature type="compositionally biased region" description="Basic and acidic residues" evidence="1">
    <location>
        <begin position="1192"/>
        <end position="1208"/>
    </location>
</feature>
<feature type="compositionally biased region" description="Polar residues" evidence="1">
    <location>
        <begin position="862"/>
        <end position="871"/>
    </location>
</feature>
<gene>
    <name evidence="2" type="ORF">QQZ08_009962</name>
</gene>
<feature type="compositionally biased region" description="Basic and acidic residues" evidence="1">
    <location>
        <begin position="808"/>
        <end position="817"/>
    </location>
</feature>
<feature type="region of interest" description="Disordered" evidence="1">
    <location>
        <begin position="975"/>
        <end position="1008"/>
    </location>
</feature>
<keyword evidence="3" id="KW-1185">Reference proteome</keyword>
<feature type="region of interest" description="Disordered" evidence="1">
    <location>
        <begin position="1408"/>
        <end position="1427"/>
    </location>
</feature>
<feature type="compositionally biased region" description="Pro residues" evidence="1">
    <location>
        <begin position="1412"/>
        <end position="1423"/>
    </location>
</feature>
<name>A0ABR1HJS9_9HYPO</name>
<feature type="compositionally biased region" description="Polar residues" evidence="1">
    <location>
        <begin position="1243"/>
        <end position="1258"/>
    </location>
</feature>
<evidence type="ECO:0000313" key="3">
    <source>
        <dbReference type="Proteomes" id="UP001498421"/>
    </source>
</evidence>
<feature type="compositionally biased region" description="Basic and acidic residues" evidence="1">
    <location>
        <begin position="1460"/>
        <end position="1470"/>
    </location>
</feature>
<evidence type="ECO:0000313" key="2">
    <source>
        <dbReference type="EMBL" id="KAK7421407.1"/>
    </source>
</evidence>
<feature type="region of interest" description="Disordered" evidence="1">
    <location>
        <begin position="469"/>
        <end position="495"/>
    </location>
</feature>
<dbReference type="EMBL" id="JAZAVK010000121">
    <property type="protein sequence ID" value="KAK7421407.1"/>
    <property type="molecule type" value="Genomic_DNA"/>
</dbReference>
<feature type="region of interest" description="Disordered" evidence="1">
    <location>
        <begin position="847"/>
        <end position="871"/>
    </location>
</feature>
<feature type="region of interest" description="Disordered" evidence="1">
    <location>
        <begin position="407"/>
        <end position="448"/>
    </location>
</feature>